<evidence type="ECO:0000256" key="1">
    <source>
        <dbReference type="SAM" id="MobiDB-lite"/>
    </source>
</evidence>
<sequence>MDVYISEEYVVKRRLERKSTQNGKINSSSGGRSSGNDKTSRPPPTAPQPYKFHRSEPMMGATSISGFGDAVFDCFSA</sequence>
<organism evidence="2 3">
    <name type="scientific">Perilla frutescens var. hirtella</name>
    <name type="common">Perilla citriodora</name>
    <name type="synonym">Perilla setoyensis</name>
    <dbReference type="NCBI Taxonomy" id="608512"/>
    <lineage>
        <taxon>Eukaryota</taxon>
        <taxon>Viridiplantae</taxon>
        <taxon>Streptophyta</taxon>
        <taxon>Embryophyta</taxon>
        <taxon>Tracheophyta</taxon>
        <taxon>Spermatophyta</taxon>
        <taxon>Magnoliopsida</taxon>
        <taxon>eudicotyledons</taxon>
        <taxon>Gunneridae</taxon>
        <taxon>Pentapetalae</taxon>
        <taxon>asterids</taxon>
        <taxon>lamiids</taxon>
        <taxon>Lamiales</taxon>
        <taxon>Lamiaceae</taxon>
        <taxon>Nepetoideae</taxon>
        <taxon>Elsholtzieae</taxon>
        <taxon>Perilla</taxon>
    </lineage>
</organism>
<feature type="region of interest" description="Disordered" evidence="1">
    <location>
        <begin position="15"/>
        <end position="59"/>
    </location>
</feature>
<comment type="caution">
    <text evidence="2">The sequence shown here is derived from an EMBL/GenBank/DDBJ whole genome shotgun (WGS) entry which is preliminary data.</text>
</comment>
<name>A0AAD4JIA3_PERFH</name>
<accession>A0AAD4JIA3</accession>
<dbReference type="AlphaFoldDB" id="A0AAD4JIA3"/>
<protein>
    <submittedName>
        <fullName evidence="2">Nucleotide binding protein</fullName>
    </submittedName>
</protein>
<proteinExistence type="predicted"/>
<dbReference type="Proteomes" id="UP001190926">
    <property type="component" value="Unassembled WGS sequence"/>
</dbReference>
<reference evidence="2 3" key="1">
    <citation type="journal article" date="2021" name="Nat. Commun.">
        <title>Incipient diploidization of the medicinal plant Perilla within 10,000 years.</title>
        <authorList>
            <person name="Zhang Y."/>
            <person name="Shen Q."/>
            <person name="Leng L."/>
            <person name="Zhang D."/>
            <person name="Chen S."/>
            <person name="Shi Y."/>
            <person name="Ning Z."/>
            <person name="Chen S."/>
        </authorList>
    </citation>
    <scope>NUCLEOTIDE SEQUENCE [LARGE SCALE GENOMIC DNA]</scope>
    <source>
        <strain evidence="3">cv. PC099</strain>
    </source>
</reference>
<keyword evidence="3" id="KW-1185">Reference proteome</keyword>
<gene>
    <name evidence="2" type="ORF">C2S53_018339</name>
</gene>
<evidence type="ECO:0000313" key="2">
    <source>
        <dbReference type="EMBL" id="KAH6833613.1"/>
    </source>
</evidence>
<evidence type="ECO:0000313" key="3">
    <source>
        <dbReference type="Proteomes" id="UP001190926"/>
    </source>
</evidence>
<dbReference type="EMBL" id="SDAM02000057">
    <property type="protein sequence ID" value="KAH6833613.1"/>
    <property type="molecule type" value="Genomic_DNA"/>
</dbReference>